<evidence type="ECO:0000259" key="5">
    <source>
        <dbReference type="SMART" id="SM00237"/>
    </source>
</evidence>
<dbReference type="EMBL" id="JACVVD010000002">
    <property type="protein sequence ID" value="MBD0379754.1"/>
    <property type="molecule type" value="Genomic_DNA"/>
</dbReference>
<proteinExistence type="predicted"/>
<keyword evidence="2" id="KW-0677">Repeat</keyword>
<feature type="signal peptide" evidence="4">
    <location>
        <begin position="1"/>
        <end position="29"/>
    </location>
</feature>
<evidence type="ECO:0000256" key="3">
    <source>
        <dbReference type="ARBA" id="ARBA00022837"/>
    </source>
</evidence>
<dbReference type="SUPFAM" id="SSF141072">
    <property type="entry name" value="CalX-like"/>
    <property type="match status" value="1"/>
</dbReference>
<feature type="chain" id="PRO_5036850724" description="Calx-beta domain-containing protein" evidence="4">
    <location>
        <begin position="30"/>
        <end position="246"/>
    </location>
</feature>
<reference evidence="6" key="1">
    <citation type="submission" date="2020-09" db="EMBL/GenBank/DDBJ databases">
        <title>Draft Genome Sequence of Paenibacillus sp. WST5.</title>
        <authorList>
            <person name="Bao Z."/>
        </authorList>
    </citation>
    <scope>NUCLEOTIDE SEQUENCE</scope>
    <source>
        <strain evidence="6">WST5</strain>
    </source>
</reference>
<dbReference type="GO" id="GO:0016020">
    <property type="term" value="C:membrane"/>
    <property type="evidence" value="ECO:0007669"/>
    <property type="project" value="InterPro"/>
</dbReference>
<dbReference type="Gene3D" id="2.60.40.2030">
    <property type="match status" value="1"/>
</dbReference>
<dbReference type="InterPro" id="IPR026919">
    <property type="entry name" value="ADGRV1"/>
</dbReference>
<gene>
    <name evidence="6" type="ORF">ICC18_06490</name>
</gene>
<dbReference type="InterPro" id="IPR038081">
    <property type="entry name" value="CalX-like_sf"/>
</dbReference>
<organism evidence="6 7">
    <name type="scientific">Paenibacillus sedimenti</name>
    <dbReference type="NCBI Taxonomy" id="2770274"/>
    <lineage>
        <taxon>Bacteria</taxon>
        <taxon>Bacillati</taxon>
        <taxon>Bacillota</taxon>
        <taxon>Bacilli</taxon>
        <taxon>Bacillales</taxon>
        <taxon>Paenibacillaceae</taxon>
        <taxon>Paenibacillus</taxon>
    </lineage>
</organism>
<evidence type="ECO:0000256" key="4">
    <source>
        <dbReference type="SAM" id="SignalP"/>
    </source>
</evidence>
<evidence type="ECO:0000256" key="1">
    <source>
        <dbReference type="ARBA" id="ARBA00022729"/>
    </source>
</evidence>
<comment type="caution">
    <text evidence="6">The sequence shown here is derived from an EMBL/GenBank/DDBJ whole genome shotgun (WGS) entry which is preliminary data.</text>
</comment>
<feature type="domain" description="Calx-beta" evidence="5">
    <location>
        <begin position="120"/>
        <end position="222"/>
    </location>
</feature>
<dbReference type="InterPro" id="IPR003644">
    <property type="entry name" value="Calx_beta"/>
</dbReference>
<dbReference type="GO" id="GO:0004930">
    <property type="term" value="F:G protein-coupled receptor activity"/>
    <property type="evidence" value="ECO:0007669"/>
    <property type="project" value="InterPro"/>
</dbReference>
<keyword evidence="7" id="KW-1185">Reference proteome</keyword>
<name>A0A926KP95_9BACL</name>
<dbReference type="AlphaFoldDB" id="A0A926KP95"/>
<evidence type="ECO:0000313" key="7">
    <source>
        <dbReference type="Proteomes" id="UP000650466"/>
    </source>
</evidence>
<keyword evidence="3" id="KW-0106">Calcium</keyword>
<dbReference type="SMART" id="SM00237">
    <property type="entry name" value="Calx_beta"/>
    <property type="match status" value="1"/>
</dbReference>
<dbReference type="Pfam" id="PF03160">
    <property type="entry name" value="Calx-beta"/>
    <property type="match status" value="1"/>
</dbReference>
<protein>
    <recommendedName>
        <fullName evidence="5">Calx-beta domain-containing protein</fullName>
    </recommendedName>
</protein>
<dbReference type="Proteomes" id="UP000650466">
    <property type="component" value="Unassembled WGS sequence"/>
</dbReference>
<sequence>MVLNRKKLTFVFLIFTLLFSTLLPMNASAVTDGGGVGELFWNYPSNNETIHTPYFTVAIASKIVADSLTLSLDGRPLDFSFVERYTRFYEVSLAGSQAGVKKLTFKATYKGNLVLEESRYFIYDPSPIRGSLRFDTLARVVDEGSGKVTVNVVRTGSSSGELTAKYKTTTLPKQDAVAGKDFIANSGLLRFSEGETVKSIQIQLVNDSTKEPLLETFSLQLLPNPWGYTYIDPNYSSTTVVIRDND</sequence>
<evidence type="ECO:0000256" key="2">
    <source>
        <dbReference type="ARBA" id="ARBA00022737"/>
    </source>
</evidence>
<dbReference type="PANTHER" id="PTHR46682:SF1">
    <property type="entry name" value="ADHESION G-PROTEIN COUPLED RECEPTOR V1"/>
    <property type="match status" value="1"/>
</dbReference>
<dbReference type="RefSeq" id="WP_188173543.1">
    <property type="nucleotide sequence ID" value="NZ_JACVVD010000002.1"/>
</dbReference>
<keyword evidence="1 4" id="KW-0732">Signal</keyword>
<dbReference type="PANTHER" id="PTHR46682">
    <property type="entry name" value="ADHESION G-PROTEIN COUPLED RECEPTOR V1"/>
    <property type="match status" value="1"/>
</dbReference>
<accession>A0A926KP95</accession>
<evidence type="ECO:0000313" key="6">
    <source>
        <dbReference type="EMBL" id="MBD0379754.1"/>
    </source>
</evidence>